<feature type="region of interest" description="Disordered" evidence="2">
    <location>
        <begin position="241"/>
        <end position="301"/>
    </location>
</feature>
<reference evidence="4 5" key="3">
    <citation type="journal article" date="2017" name="G3 (Bethesda)">
        <title>Comparative analysis highlights variable genome content of wheat rusts and divergence of the mating loci.</title>
        <authorList>
            <person name="Cuomo C.A."/>
            <person name="Bakkeren G."/>
            <person name="Khalil H.B."/>
            <person name="Panwar V."/>
            <person name="Joly D."/>
            <person name="Linning R."/>
            <person name="Sakthikumar S."/>
            <person name="Song X."/>
            <person name="Adiconis X."/>
            <person name="Fan L."/>
            <person name="Goldberg J.M."/>
            <person name="Levin J.Z."/>
            <person name="Young S."/>
            <person name="Zeng Q."/>
            <person name="Anikster Y."/>
            <person name="Bruce M."/>
            <person name="Wang M."/>
            <person name="Yin C."/>
            <person name="McCallum B."/>
            <person name="Szabo L.J."/>
            <person name="Hulbert S."/>
            <person name="Chen X."/>
            <person name="Fellers J.P."/>
        </authorList>
    </citation>
    <scope>NUCLEOTIDE SEQUENCE</scope>
    <source>
        <strain evidence="5">Isolate 1-1 / race 1 (BBBD)</strain>
        <strain evidence="4">isolate 1-1 / race 1 (BBBD)</strain>
    </source>
</reference>
<sequence>MSRHSSSDLSDNAMDTASDSTTSTAPIGGQLMETLHSIQSSIARMQEQVEAAAQPLESALHRIEQELAHIKEQLADSNTAGMTKPNRSAVKARKRESSDMIINPLQMPVDRITTADRYIPAVDLNHVHEGQHKNLEALKELSFEEKALMSSETIERNELYNDTYVQLQKMESKFIHGVLSVSKSSSIPIYLTDRKEFVTMFHHEISQHDQYKRLQSDLLRLRIQRYRVEAIVAEITRSVSNPLSSTSGARNEGDVDARPEGRAETGNEGGSRREGDVDARPEGRAETGNEGGSRRQTRRTC</sequence>
<feature type="compositionally biased region" description="Low complexity" evidence="2">
    <location>
        <begin position="10"/>
        <end position="25"/>
    </location>
</feature>
<dbReference type="OrthoDB" id="2516766at2759"/>
<gene>
    <name evidence="3" type="ORF">PTTG_00404</name>
</gene>
<dbReference type="AlphaFoldDB" id="A0A180G610"/>
<keyword evidence="5" id="KW-1185">Reference proteome</keyword>
<dbReference type="EnsemblFungi" id="PTTG_00404-t43_1">
    <property type="protein sequence ID" value="PTTG_00404-t43_1-p1"/>
    <property type="gene ID" value="PTTG_00404"/>
</dbReference>
<feature type="coiled-coil region" evidence="1">
    <location>
        <begin position="53"/>
        <end position="80"/>
    </location>
</feature>
<dbReference type="EMBL" id="ADAS02000213">
    <property type="protein sequence ID" value="OAV88111.1"/>
    <property type="molecule type" value="Genomic_DNA"/>
</dbReference>
<reference evidence="4" key="4">
    <citation type="submission" date="2025-05" db="UniProtKB">
        <authorList>
            <consortium name="EnsemblFungi"/>
        </authorList>
    </citation>
    <scope>IDENTIFICATION</scope>
    <source>
        <strain evidence="4">isolate 1-1 / race 1 (BBBD)</strain>
    </source>
</reference>
<evidence type="ECO:0000313" key="4">
    <source>
        <dbReference type="EnsemblFungi" id="PTTG_00404-t43_1-p1"/>
    </source>
</evidence>
<evidence type="ECO:0000313" key="5">
    <source>
        <dbReference type="Proteomes" id="UP000005240"/>
    </source>
</evidence>
<evidence type="ECO:0000256" key="1">
    <source>
        <dbReference type="SAM" id="Coils"/>
    </source>
</evidence>
<dbReference type="Proteomes" id="UP000005240">
    <property type="component" value="Unassembled WGS sequence"/>
</dbReference>
<feature type="region of interest" description="Disordered" evidence="2">
    <location>
        <begin position="1"/>
        <end position="27"/>
    </location>
</feature>
<reference evidence="3" key="2">
    <citation type="submission" date="2016-05" db="EMBL/GenBank/DDBJ databases">
        <title>Comparative analysis highlights variable genome content of wheat rusts and divergence of the mating loci.</title>
        <authorList>
            <person name="Cuomo C.A."/>
            <person name="Bakkeren G."/>
            <person name="Szabo L."/>
            <person name="Khalil H."/>
            <person name="Joly D."/>
            <person name="Goldberg J."/>
            <person name="Young S."/>
            <person name="Zeng Q."/>
            <person name="Fellers J."/>
        </authorList>
    </citation>
    <scope>NUCLEOTIDE SEQUENCE [LARGE SCALE GENOMIC DNA]</scope>
    <source>
        <strain evidence="3">1-1 BBBD Race 1</strain>
    </source>
</reference>
<organism evidence="3">
    <name type="scientific">Puccinia triticina (isolate 1-1 / race 1 (BBBD))</name>
    <name type="common">Brown leaf rust fungus</name>
    <dbReference type="NCBI Taxonomy" id="630390"/>
    <lineage>
        <taxon>Eukaryota</taxon>
        <taxon>Fungi</taxon>
        <taxon>Dikarya</taxon>
        <taxon>Basidiomycota</taxon>
        <taxon>Pucciniomycotina</taxon>
        <taxon>Pucciniomycetes</taxon>
        <taxon>Pucciniales</taxon>
        <taxon>Pucciniaceae</taxon>
        <taxon>Puccinia</taxon>
    </lineage>
</organism>
<dbReference type="VEuPathDB" id="FungiDB:PTTG_00404"/>
<accession>A0A180G610</accession>
<proteinExistence type="predicted"/>
<feature type="compositionally biased region" description="Basic and acidic residues" evidence="2">
    <location>
        <begin position="251"/>
        <end position="287"/>
    </location>
</feature>
<keyword evidence="1" id="KW-0175">Coiled coil</keyword>
<evidence type="ECO:0000313" key="3">
    <source>
        <dbReference type="EMBL" id="OAV88111.1"/>
    </source>
</evidence>
<reference evidence="3" key="1">
    <citation type="submission" date="2009-11" db="EMBL/GenBank/DDBJ databases">
        <authorList>
            <consortium name="The Broad Institute Genome Sequencing Platform"/>
            <person name="Ward D."/>
            <person name="Feldgarden M."/>
            <person name="Earl A."/>
            <person name="Young S.K."/>
            <person name="Zeng Q."/>
            <person name="Koehrsen M."/>
            <person name="Alvarado L."/>
            <person name="Berlin A."/>
            <person name="Bochicchio J."/>
            <person name="Borenstein D."/>
            <person name="Chapman S.B."/>
            <person name="Chen Z."/>
            <person name="Engels R."/>
            <person name="Freedman E."/>
            <person name="Gellesch M."/>
            <person name="Goldberg J."/>
            <person name="Griggs A."/>
            <person name="Gujja S."/>
            <person name="Heilman E."/>
            <person name="Heiman D."/>
            <person name="Hepburn T."/>
            <person name="Howarth C."/>
            <person name="Jen D."/>
            <person name="Larson L."/>
            <person name="Lewis B."/>
            <person name="Mehta T."/>
            <person name="Park D."/>
            <person name="Pearson M."/>
            <person name="Roberts A."/>
            <person name="Saif S."/>
            <person name="Shea T."/>
            <person name="Shenoy N."/>
            <person name="Sisk P."/>
            <person name="Stolte C."/>
            <person name="Sykes S."/>
            <person name="Thomson T."/>
            <person name="Walk T."/>
            <person name="White J."/>
            <person name="Yandava C."/>
            <person name="Izard J."/>
            <person name="Baranova O.V."/>
            <person name="Blanton J.M."/>
            <person name="Tanner A.C."/>
            <person name="Dewhirst F.E."/>
            <person name="Haas B."/>
            <person name="Nusbaum C."/>
            <person name="Birren B."/>
        </authorList>
    </citation>
    <scope>NUCLEOTIDE SEQUENCE [LARGE SCALE GENOMIC DNA]</scope>
    <source>
        <strain evidence="3">1-1 BBBD Race 1</strain>
    </source>
</reference>
<name>A0A180G610_PUCT1</name>
<evidence type="ECO:0000256" key="2">
    <source>
        <dbReference type="SAM" id="MobiDB-lite"/>
    </source>
</evidence>
<protein>
    <submittedName>
        <fullName evidence="3 4">Uncharacterized protein</fullName>
    </submittedName>
</protein>